<dbReference type="EMBL" id="RAYQ01000025">
    <property type="protein sequence ID" value="RKI88693.1"/>
    <property type="molecule type" value="Genomic_DNA"/>
</dbReference>
<dbReference type="PANTHER" id="PTHR34385:SF1">
    <property type="entry name" value="PEPTIDOGLYCAN L-ALANYL-D-GLUTAMATE ENDOPEPTIDASE CWLK"/>
    <property type="match status" value="1"/>
</dbReference>
<name>A0A3A9AMG4_9FIRM</name>
<dbReference type="AlphaFoldDB" id="A0A3A9AMG4"/>
<dbReference type="SUPFAM" id="SSF55166">
    <property type="entry name" value="Hedgehog/DD-peptidase"/>
    <property type="match status" value="1"/>
</dbReference>
<dbReference type="GO" id="GO:0006508">
    <property type="term" value="P:proteolysis"/>
    <property type="evidence" value="ECO:0007669"/>
    <property type="project" value="InterPro"/>
</dbReference>
<protein>
    <submittedName>
        <fullName evidence="2">D-alanyl-D-alanine carboxypeptidase family protein</fullName>
    </submittedName>
</protein>
<dbReference type="InterPro" id="IPR003709">
    <property type="entry name" value="VanY-like_core_dom"/>
</dbReference>
<reference evidence="2 3" key="1">
    <citation type="submission" date="2018-09" db="EMBL/GenBank/DDBJ databases">
        <title>Murine metabolic-syndrome-specific gut microbial biobank.</title>
        <authorList>
            <person name="Liu C."/>
        </authorList>
    </citation>
    <scope>NUCLEOTIDE SEQUENCE [LARGE SCALE GENOMIC DNA]</scope>
    <source>
        <strain evidence="2 3">0.1xD8-82</strain>
    </source>
</reference>
<dbReference type="CDD" id="cd14849">
    <property type="entry name" value="DD-dipeptidase_VanXYc"/>
    <property type="match status" value="1"/>
</dbReference>
<evidence type="ECO:0000313" key="3">
    <source>
        <dbReference type="Proteomes" id="UP000280696"/>
    </source>
</evidence>
<dbReference type="RefSeq" id="WP_120471834.1">
    <property type="nucleotide sequence ID" value="NZ_RAYQ01000025.1"/>
</dbReference>
<dbReference type="GO" id="GO:0004180">
    <property type="term" value="F:carboxypeptidase activity"/>
    <property type="evidence" value="ECO:0007669"/>
    <property type="project" value="UniProtKB-KW"/>
</dbReference>
<keyword evidence="3" id="KW-1185">Reference proteome</keyword>
<gene>
    <name evidence="2" type="ORF">D7V94_18735</name>
</gene>
<comment type="caution">
    <text evidence="2">The sequence shown here is derived from an EMBL/GenBank/DDBJ whole genome shotgun (WGS) entry which is preliminary data.</text>
</comment>
<dbReference type="PANTHER" id="PTHR34385">
    <property type="entry name" value="D-ALANYL-D-ALANINE CARBOXYPEPTIDASE"/>
    <property type="match status" value="1"/>
</dbReference>
<dbReference type="Gene3D" id="3.30.1380.10">
    <property type="match status" value="1"/>
</dbReference>
<evidence type="ECO:0000313" key="2">
    <source>
        <dbReference type="EMBL" id="RKI88693.1"/>
    </source>
</evidence>
<proteinExistence type="predicted"/>
<dbReference type="Proteomes" id="UP000280696">
    <property type="component" value="Unassembled WGS sequence"/>
</dbReference>
<dbReference type="Gene3D" id="3.30.200.180">
    <property type="match status" value="1"/>
</dbReference>
<dbReference type="InterPro" id="IPR052179">
    <property type="entry name" value="DD-CPase-like"/>
</dbReference>
<accession>A0A3A9AMG4</accession>
<dbReference type="OrthoDB" id="9792074at2"/>
<sequence length="255" mass="29296">MERVILQRKSIYTGSLILVNRTYSFAGEDAEDLEPVKSGTSDIFMWHRAAILLSRLMGKINGWQKIIPVSGWRSLKEQQKIWEDSLAESGREFTEKYVACPGHSEHQTGLAIDLGLKQENIDFICPDFPYKGICQTFRQKAMEYGFIERYPSGKEKITGIGHEPWHFRYVGVPHAMIMTQESLTLEEYISFIKDFPYGRRTYAFNQNGVRAFISYLKAGEEKTTVLEVDSRFPYMISGNNVDGFILTQYGISKND</sequence>
<evidence type="ECO:0000259" key="1">
    <source>
        <dbReference type="Pfam" id="PF02557"/>
    </source>
</evidence>
<dbReference type="InterPro" id="IPR009045">
    <property type="entry name" value="Zn_M74/Hedgehog-like"/>
</dbReference>
<dbReference type="Pfam" id="PF02557">
    <property type="entry name" value="VanY"/>
    <property type="match status" value="1"/>
</dbReference>
<keyword evidence="2" id="KW-0121">Carboxypeptidase</keyword>
<feature type="domain" description="D-alanyl-D-alanine carboxypeptidase-like core" evidence="1">
    <location>
        <begin position="65"/>
        <end position="171"/>
    </location>
</feature>
<keyword evidence="2" id="KW-0378">Hydrolase</keyword>
<organism evidence="2 3">
    <name type="scientific">Parablautia intestinalis</name>
    <dbReference type="NCBI Taxonomy" id="2320100"/>
    <lineage>
        <taxon>Bacteria</taxon>
        <taxon>Bacillati</taxon>
        <taxon>Bacillota</taxon>
        <taxon>Clostridia</taxon>
        <taxon>Lachnospirales</taxon>
        <taxon>Lachnospiraceae</taxon>
        <taxon>Parablautia</taxon>
    </lineage>
</organism>
<keyword evidence="2" id="KW-0645">Protease</keyword>